<dbReference type="GO" id="GO:0004016">
    <property type="term" value="F:adenylate cyclase activity"/>
    <property type="evidence" value="ECO:0007669"/>
    <property type="project" value="TreeGrafter"/>
</dbReference>
<keyword evidence="1" id="KW-0547">Nucleotide-binding</keyword>
<accession>A0A7Z1AVD3</accession>
<evidence type="ECO:0000259" key="4">
    <source>
        <dbReference type="SMART" id="SM00382"/>
    </source>
</evidence>
<keyword evidence="2" id="KW-0067">ATP-binding</keyword>
<dbReference type="RefSeq" id="WP_075136503.1">
    <property type="nucleotide sequence ID" value="NZ_MSIF01000020.1"/>
</dbReference>
<dbReference type="InterPro" id="IPR003593">
    <property type="entry name" value="AAA+_ATPase"/>
</dbReference>
<sequence>MLIRLAGLVSIEDAGEGNGEAARYLSSAQAQVAFARLAMERAGGTSRDQLADTVWPDGLPDTWASALRSVVSRVRSFVAGTEDAVVSRGGRYLLRLPAGAVIDLERAEAEVVDAVAAHAAREFDDALRLAESAVACLRRPLLPNHDGEWVGEVRARLAETLVTGLETASLAASALGDGPGALRFADEAVRRAPLRESTHRARMTAHVAAGNRAEAMRCYHELRATLADELGIDPSPESQAAYVELLGAPAEQVPQPQEASRSGPRAPAPFVGRRGERGALAQAWSRAERGTSHMVLVTGEPGVGKTRLVTEAAHQISLAGGVVAHARCDLAPAAPFQPVVEAVGALLAAGLDERLARRATALRDTLGTDQPDHTRAVEQAADLFARISREHPLLLILDDLDQAADDTLAVLRQVFRRRADSALLVVATAGLPARREERLTTLVQQLDQDGWLYRLTLPGLSEQDVRELADEVVPEPFLDEVPAPRRLVADTGGNVYLLLEMLQWPCERGSVGSRAELSPAIHEYATVQLTSLDAVPRRLLRGAVVAGRIFELDLVAEAAGLDLDRAMDALDLLLAAGIVSEAGRGRYRFTHDVLRRATYTQLSAARRRGLHARYAEVVERRRAGDLGRYTRALAHHRTAGATEGGDQHAVRWVWRAAAQAGGDGALEEAVRLHREALRHVPGEDDGLRAEAVTNLGLAQLAAGHRECGQTLLDGALHAMHSERLPVAARAALGLADAVGSRPELRAEAAALIELLVAEDSARWGQRGGNDRIDGVTLGRMLARQVRLGSPLGAGPVTDTALAELTRELGLLEGPGMVARRHTLAGELLTVATAVDDADGRIVAAHHQAMAAELRGDLAGRQAALTTLAAAAHANPLGDALLLEHAVAEAVTRGRFTDAAVVARLAGNVTGSGPGWAAVSPPPGTLAQRQLLVAGLLRTGLWPEPGAAPRTGPEAAERSLRELAGGVRGRPHLTVRAFATGAEPLPSGDEWAHLMGVLALGAVELGDPTTAEALRARLAPYGGLVCGVGYRTFAGQVSFHLGQLAVVTGDWDEAESQLTDAVAWLTVRGARPWVALAKQSLARALAGRARAGDRGSARTLLTEANTALVEAGLAHRVCAVVA</sequence>
<dbReference type="Pfam" id="PF03704">
    <property type="entry name" value="BTAD"/>
    <property type="match status" value="1"/>
</dbReference>
<evidence type="ECO:0000256" key="1">
    <source>
        <dbReference type="ARBA" id="ARBA00022741"/>
    </source>
</evidence>
<dbReference type="AlphaFoldDB" id="A0A7Z1AVD3"/>
<protein>
    <submittedName>
        <fullName evidence="6">Uncharacterized protein</fullName>
    </submittedName>
</protein>
<dbReference type="InterPro" id="IPR041664">
    <property type="entry name" value="AAA_16"/>
</dbReference>
<dbReference type="SUPFAM" id="SSF52540">
    <property type="entry name" value="P-loop containing nucleoside triphosphate hydrolases"/>
    <property type="match status" value="1"/>
</dbReference>
<evidence type="ECO:0000313" key="7">
    <source>
        <dbReference type="Proteomes" id="UP000185696"/>
    </source>
</evidence>
<dbReference type="InterPro" id="IPR036388">
    <property type="entry name" value="WH-like_DNA-bd_sf"/>
</dbReference>
<keyword evidence="7" id="KW-1185">Reference proteome</keyword>
<dbReference type="Gene3D" id="1.25.40.10">
    <property type="entry name" value="Tetratricopeptide repeat domain"/>
    <property type="match status" value="1"/>
</dbReference>
<dbReference type="InterPro" id="IPR027417">
    <property type="entry name" value="P-loop_NTPase"/>
</dbReference>
<dbReference type="Gene3D" id="1.10.10.10">
    <property type="entry name" value="Winged helix-like DNA-binding domain superfamily/Winged helix DNA-binding domain"/>
    <property type="match status" value="1"/>
</dbReference>
<dbReference type="SUPFAM" id="SSF48452">
    <property type="entry name" value="TPR-like"/>
    <property type="match status" value="1"/>
</dbReference>
<dbReference type="PANTHER" id="PTHR16305:SF35">
    <property type="entry name" value="TRANSCRIPTIONAL ACTIVATOR DOMAIN"/>
    <property type="match status" value="1"/>
</dbReference>
<organism evidence="6 7">
    <name type="scientific">Actinophytocola xinjiangensis</name>
    <dbReference type="NCBI Taxonomy" id="485602"/>
    <lineage>
        <taxon>Bacteria</taxon>
        <taxon>Bacillati</taxon>
        <taxon>Actinomycetota</taxon>
        <taxon>Actinomycetes</taxon>
        <taxon>Pseudonocardiales</taxon>
        <taxon>Pseudonocardiaceae</taxon>
    </lineage>
</organism>
<feature type="domain" description="Bacterial transcriptional activator" evidence="5">
    <location>
        <begin position="102"/>
        <end position="246"/>
    </location>
</feature>
<dbReference type="SMART" id="SM00382">
    <property type="entry name" value="AAA"/>
    <property type="match status" value="1"/>
</dbReference>
<evidence type="ECO:0000256" key="3">
    <source>
        <dbReference type="SAM" id="MobiDB-lite"/>
    </source>
</evidence>
<feature type="region of interest" description="Disordered" evidence="3">
    <location>
        <begin position="251"/>
        <end position="272"/>
    </location>
</feature>
<dbReference type="GO" id="GO:0005737">
    <property type="term" value="C:cytoplasm"/>
    <property type="evidence" value="ECO:0007669"/>
    <property type="project" value="TreeGrafter"/>
</dbReference>
<dbReference type="SMART" id="SM01043">
    <property type="entry name" value="BTAD"/>
    <property type="match status" value="1"/>
</dbReference>
<gene>
    <name evidence="6" type="ORF">BLA60_30610</name>
</gene>
<evidence type="ECO:0000259" key="5">
    <source>
        <dbReference type="SMART" id="SM01043"/>
    </source>
</evidence>
<proteinExistence type="predicted"/>
<dbReference type="Proteomes" id="UP000185696">
    <property type="component" value="Unassembled WGS sequence"/>
</dbReference>
<dbReference type="Pfam" id="PF13191">
    <property type="entry name" value="AAA_16"/>
    <property type="match status" value="1"/>
</dbReference>
<evidence type="ECO:0000313" key="6">
    <source>
        <dbReference type="EMBL" id="OLF06623.1"/>
    </source>
</evidence>
<dbReference type="OrthoDB" id="4017436at2"/>
<comment type="caution">
    <text evidence="6">The sequence shown here is derived from an EMBL/GenBank/DDBJ whole genome shotgun (WGS) entry which is preliminary data.</text>
</comment>
<dbReference type="InterPro" id="IPR011990">
    <property type="entry name" value="TPR-like_helical_dom_sf"/>
</dbReference>
<feature type="domain" description="AAA+ ATPase" evidence="4">
    <location>
        <begin position="291"/>
        <end position="449"/>
    </location>
</feature>
<dbReference type="GO" id="GO:0005524">
    <property type="term" value="F:ATP binding"/>
    <property type="evidence" value="ECO:0007669"/>
    <property type="project" value="UniProtKB-KW"/>
</dbReference>
<dbReference type="InterPro" id="IPR005158">
    <property type="entry name" value="BTAD"/>
</dbReference>
<dbReference type="EMBL" id="MSIF01000020">
    <property type="protein sequence ID" value="OLF06623.1"/>
    <property type="molecule type" value="Genomic_DNA"/>
</dbReference>
<dbReference type="Gene3D" id="3.40.50.300">
    <property type="entry name" value="P-loop containing nucleotide triphosphate hydrolases"/>
    <property type="match status" value="1"/>
</dbReference>
<dbReference type="PANTHER" id="PTHR16305">
    <property type="entry name" value="TESTICULAR SOLUBLE ADENYLYL CYCLASE"/>
    <property type="match status" value="1"/>
</dbReference>
<name>A0A7Z1AVD3_9PSEU</name>
<reference evidence="6 7" key="1">
    <citation type="submission" date="2016-12" db="EMBL/GenBank/DDBJ databases">
        <title>The draft genome sequence of Actinophytocola xinjiangensis.</title>
        <authorList>
            <person name="Wang W."/>
            <person name="Yuan L."/>
        </authorList>
    </citation>
    <scope>NUCLEOTIDE SEQUENCE [LARGE SCALE GENOMIC DNA]</scope>
    <source>
        <strain evidence="6 7">CGMCC 4.4663</strain>
    </source>
</reference>
<evidence type="ECO:0000256" key="2">
    <source>
        <dbReference type="ARBA" id="ARBA00022840"/>
    </source>
</evidence>